<proteinExistence type="predicted"/>
<dbReference type="EMBL" id="QSTF01000037">
    <property type="protein sequence ID" value="RGM37182.1"/>
    <property type="molecule type" value="Genomic_DNA"/>
</dbReference>
<accession>A0A3E4W4T2</accession>
<evidence type="ECO:0000313" key="2">
    <source>
        <dbReference type="Proteomes" id="UP000260780"/>
    </source>
</evidence>
<reference evidence="1 2" key="1">
    <citation type="submission" date="2018-08" db="EMBL/GenBank/DDBJ databases">
        <title>A genome reference for cultivated species of the human gut microbiota.</title>
        <authorList>
            <person name="Zou Y."/>
            <person name="Xue W."/>
            <person name="Luo G."/>
        </authorList>
    </citation>
    <scope>NUCLEOTIDE SEQUENCE [LARGE SCALE GENOMIC DNA]</scope>
    <source>
        <strain evidence="1 2">OM08-14</strain>
    </source>
</reference>
<dbReference type="AlphaFoldDB" id="A0A3E4W4T2"/>
<name>A0A3E4W4T2_9BACT</name>
<comment type="caution">
    <text evidence="1">The sequence shown here is derived from an EMBL/GenBank/DDBJ whole genome shotgun (WGS) entry which is preliminary data.</text>
</comment>
<sequence>YLLPEPLRLGEFLTNYCIDLYIIAVAFGKNYSNNVYARILISDNKEAKCSQYSRPIDFYDIYDKEGVLEEALFSQKIPSINNVPLFRKVVSLEDAIYWGKGNLIHISHAPIGIKNNSGSITKIRDSFTAALDSENEEIVINDELYSLFNRKGALYYKNKEFIDDYKQYIAIERYW</sequence>
<dbReference type="Proteomes" id="UP000260780">
    <property type="component" value="Unassembled WGS sequence"/>
</dbReference>
<gene>
    <name evidence="1" type="ORF">DXC17_12385</name>
</gene>
<feature type="non-terminal residue" evidence="1">
    <location>
        <position position="1"/>
    </location>
</feature>
<protein>
    <submittedName>
        <fullName evidence="1">Uncharacterized protein</fullName>
    </submittedName>
</protein>
<evidence type="ECO:0000313" key="1">
    <source>
        <dbReference type="EMBL" id="RGM37182.1"/>
    </source>
</evidence>
<organism evidence="1 2">
    <name type="scientific">Phocaeicola plebeius</name>
    <dbReference type="NCBI Taxonomy" id="310297"/>
    <lineage>
        <taxon>Bacteria</taxon>
        <taxon>Pseudomonadati</taxon>
        <taxon>Bacteroidota</taxon>
        <taxon>Bacteroidia</taxon>
        <taxon>Bacteroidales</taxon>
        <taxon>Bacteroidaceae</taxon>
        <taxon>Phocaeicola</taxon>
    </lineage>
</organism>